<dbReference type="AlphaFoldDB" id="A0A6I3KUV6"/>
<feature type="transmembrane region" description="Helical" evidence="1">
    <location>
        <begin position="77"/>
        <end position="95"/>
    </location>
</feature>
<protein>
    <submittedName>
        <fullName evidence="2">Uncharacterized protein</fullName>
    </submittedName>
</protein>
<gene>
    <name evidence="2" type="ORF">GLP40_07595</name>
</gene>
<feature type="transmembrane region" description="Helical" evidence="1">
    <location>
        <begin position="51"/>
        <end position="70"/>
    </location>
</feature>
<organism evidence="2 3">
    <name type="scientific">Nocardia aurantiaca</name>
    <dbReference type="NCBI Taxonomy" id="2675850"/>
    <lineage>
        <taxon>Bacteria</taxon>
        <taxon>Bacillati</taxon>
        <taxon>Actinomycetota</taxon>
        <taxon>Actinomycetes</taxon>
        <taxon>Mycobacteriales</taxon>
        <taxon>Nocardiaceae</taxon>
        <taxon>Nocardia</taxon>
    </lineage>
</organism>
<feature type="transmembrane region" description="Helical" evidence="1">
    <location>
        <begin position="21"/>
        <end position="39"/>
    </location>
</feature>
<evidence type="ECO:0000256" key="1">
    <source>
        <dbReference type="SAM" id="Phobius"/>
    </source>
</evidence>
<evidence type="ECO:0000313" key="3">
    <source>
        <dbReference type="Proteomes" id="UP000432464"/>
    </source>
</evidence>
<comment type="caution">
    <text evidence="2">The sequence shown here is derived from an EMBL/GenBank/DDBJ whole genome shotgun (WGS) entry which is preliminary data.</text>
</comment>
<reference evidence="2 3" key="1">
    <citation type="submission" date="2019-11" db="EMBL/GenBank/DDBJ databases">
        <title>Nocardia sp. nov. CT2-14 isolated from soil.</title>
        <authorList>
            <person name="Kanchanasin P."/>
            <person name="Tanasupawat S."/>
            <person name="Yuki M."/>
            <person name="Kudo T."/>
        </authorList>
    </citation>
    <scope>NUCLEOTIDE SEQUENCE [LARGE SCALE GENOMIC DNA]</scope>
    <source>
        <strain evidence="2 3">CT2-14</strain>
    </source>
</reference>
<dbReference type="RefSeq" id="WP_328289829.1">
    <property type="nucleotide sequence ID" value="NZ_WMBB01000003.1"/>
</dbReference>
<sequence length="191" mass="19283">MSFESGRRAAQTSSDAAVLRGGAAGSVSGALAVAAHGWISGAAPLESGPLTLLVAASAAVGAVVASVHALRTTAAGLVVALIGGQLLGHFSMMWGSPGSMHHQHHDASMWSPAMLAAHIVAACAATVVILGAEAAYRIGTTVLAWALPRPIILPVLTGPPLLPIPHRDLVVLRIFAADVFHTRGPPALVRG</sequence>
<feature type="transmembrane region" description="Helical" evidence="1">
    <location>
        <begin position="115"/>
        <end position="136"/>
    </location>
</feature>
<keyword evidence="1" id="KW-1133">Transmembrane helix</keyword>
<evidence type="ECO:0000313" key="2">
    <source>
        <dbReference type="EMBL" id="MTE12638.1"/>
    </source>
</evidence>
<dbReference type="Proteomes" id="UP000432464">
    <property type="component" value="Unassembled WGS sequence"/>
</dbReference>
<accession>A0A6I3KUV6</accession>
<dbReference type="EMBL" id="WMBB01000003">
    <property type="protein sequence ID" value="MTE12638.1"/>
    <property type="molecule type" value="Genomic_DNA"/>
</dbReference>
<proteinExistence type="predicted"/>
<name>A0A6I3KUV6_9NOCA</name>
<keyword evidence="3" id="KW-1185">Reference proteome</keyword>
<keyword evidence="1" id="KW-0472">Membrane</keyword>
<keyword evidence="1" id="KW-0812">Transmembrane</keyword>